<dbReference type="InterPro" id="IPR002104">
    <property type="entry name" value="Integrase_catalytic"/>
</dbReference>
<keyword evidence="4" id="KW-1185">Reference proteome</keyword>
<dbReference type="EMBL" id="BNCD01000022">
    <property type="protein sequence ID" value="GHH86317.1"/>
    <property type="molecule type" value="Genomic_DNA"/>
</dbReference>
<proteinExistence type="predicted"/>
<name>A0A919GKJ7_9ACTN</name>
<evidence type="ECO:0000313" key="3">
    <source>
        <dbReference type="EMBL" id="GHH86317.1"/>
    </source>
</evidence>
<dbReference type="InterPro" id="IPR011010">
    <property type="entry name" value="DNA_brk_join_enz"/>
</dbReference>
<dbReference type="Gene3D" id="1.10.443.10">
    <property type="entry name" value="Intergrase catalytic core"/>
    <property type="match status" value="1"/>
</dbReference>
<evidence type="ECO:0000256" key="1">
    <source>
        <dbReference type="ARBA" id="ARBA00023172"/>
    </source>
</evidence>
<dbReference type="GO" id="GO:0015074">
    <property type="term" value="P:DNA integration"/>
    <property type="evidence" value="ECO:0007669"/>
    <property type="project" value="InterPro"/>
</dbReference>
<sequence length="105" mass="11509">MVFTRANETLGANWTLHDLRHSAAKRMVRDPKLSLTDVQWVLGHLHISTTEQYLEPAEDEVVTHMLAHHARQAAEPVKPVMPAPGYRSEVLQTLLGPAALGGGPA</sequence>
<gene>
    <name evidence="3" type="ORF">GCM10018793_57720</name>
</gene>
<evidence type="ECO:0000313" key="4">
    <source>
        <dbReference type="Proteomes" id="UP000603708"/>
    </source>
</evidence>
<reference evidence="3" key="2">
    <citation type="submission" date="2020-09" db="EMBL/GenBank/DDBJ databases">
        <authorList>
            <person name="Sun Q."/>
            <person name="Ohkuma M."/>
        </authorList>
    </citation>
    <scope>NUCLEOTIDE SEQUENCE</scope>
    <source>
        <strain evidence="3">JCM 5069</strain>
    </source>
</reference>
<evidence type="ECO:0000259" key="2">
    <source>
        <dbReference type="Pfam" id="PF00589"/>
    </source>
</evidence>
<dbReference type="SUPFAM" id="SSF56349">
    <property type="entry name" value="DNA breaking-rejoining enzymes"/>
    <property type="match status" value="1"/>
</dbReference>
<dbReference type="InterPro" id="IPR013762">
    <property type="entry name" value="Integrase-like_cat_sf"/>
</dbReference>
<dbReference type="CDD" id="cd00397">
    <property type="entry name" value="DNA_BRE_C"/>
    <property type="match status" value="1"/>
</dbReference>
<feature type="domain" description="Tyr recombinase" evidence="2">
    <location>
        <begin position="3"/>
        <end position="57"/>
    </location>
</feature>
<comment type="caution">
    <text evidence="3">The sequence shown here is derived from an EMBL/GenBank/DDBJ whole genome shotgun (WGS) entry which is preliminary data.</text>
</comment>
<dbReference type="GO" id="GO:0006310">
    <property type="term" value="P:DNA recombination"/>
    <property type="evidence" value="ECO:0007669"/>
    <property type="project" value="UniProtKB-KW"/>
</dbReference>
<dbReference type="GO" id="GO:0003677">
    <property type="term" value="F:DNA binding"/>
    <property type="evidence" value="ECO:0007669"/>
    <property type="project" value="InterPro"/>
</dbReference>
<dbReference type="Pfam" id="PF00589">
    <property type="entry name" value="Phage_integrase"/>
    <property type="match status" value="1"/>
</dbReference>
<protein>
    <recommendedName>
        <fullName evidence="2">Tyr recombinase domain-containing protein</fullName>
    </recommendedName>
</protein>
<reference evidence="3" key="1">
    <citation type="journal article" date="2014" name="Int. J. Syst. Evol. Microbiol.">
        <title>Complete genome sequence of Corynebacterium casei LMG S-19264T (=DSM 44701T), isolated from a smear-ripened cheese.</title>
        <authorList>
            <consortium name="US DOE Joint Genome Institute (JGI-PGF)"/>
            <person name="Walter F."/>
            <person name="Albersmeier A."/>
            <person name="Kalinowski J."/>
            <person name="Ruckert C."/>
        </authorList>
    </citation>
    <scope>NUCLEOTIDE SEQUENCE</scope>
    <source>
        <strain evidence="3">JCM 5069</strain>
    </source>
</reference>
<keyword evidence="1" id="KW-0233">DNA recombination</keyword>
<dbReference type="Proteomes" id="UP000603708">
    <property type="component" value="Unassembled WGS sequence"/>
</dbReference>
<dbReference type="AlphaFoldDB" id="A0A919GKJ7"/>
<accession>A0A919GKJ7</accession>
<organism evidence="3 4">
    <name type="scientific">Streptomyces sulfonofaciens</name>
    <dbReference type="NCBI Taxonomy" id="68272"/>
    <lineage>
        <taxon>Bacteria</taxon>
        <taxon>Bacillati</taxon>
        <taxon>Actinomycetota</taxon>
        <taxon>Actinomycetes</taxon>
        <taxon>Kitasatosporales</taxon>
        <taxon>Streptomycetaceae</taxon>
        <taxon>Streptomyces</taxon>
    </lineage>
</organism>